<protein>
    <submittedName>
        <fullName evidence="2">Uncharacterized protein</fullName>
    </submittedName>
</protein>
<name>A0A508AC15_9ACTO</name>
<comment type="caution">
    <text evidence="2">The sequence shown here is derived from an EMBL/GenBank/DDBJ whole genome shotgun (WGS) entry which is preliminary data.</text>
</comment>
<reference evidence="2 3" key="1">
    <citation type="submission" date="2019-06" db="EMBL/GenBank/DDBJ databases">
        <title>Draft genome sequence of Actinomyces johnsonii CCUG 34287T.</title>
        <authorList>
            <person name="Salva-Serra F."/>
            <person name="Cardew S."/>
            <person name="Moore E."/>
        </authorList>
    </citation>
    <scope>NUCLEOTIDE SEQUENCE [LARGE SCALE GENOMIC DNA]</scope>
    <source>
        <strain evidence="2 3">CCUG 34287</strain>
    </source>
</reference>
<evidence type="ECO:0000313" key="3">
    <source>
        <dbReference type="Proteomes" id="UP000319010"/>
    </source>
</evidence>
<dbReference type="Proteomes" id="UP000319010">
    <property type="component" value="Unassembled WGS sequence"/>
</dbReference>
<evidence type="ECO:0000256" key="1">
    <source>
        <dbReference type="SAM" id="MobiDB-lite"/>
    </source>
</evidence>
<organism evidence="2 3">
    <name type="scientific">Actinomyces johnsonii</name>
    <dbReference type="NCBI Taxonomy" id="544581"/>
    <lineage>
        <taxon>Bacteria</taxon>
        <taxon>Bacillati</taxon>
        <taxon>Actinomycetota</taxon>
        <taxon>Actinomycetes</taxon>
        <taxon>Actinomycetales</taxon>
        <taxon>Actinomycetaceae</taxon>
        <taxon>Actinomyces</taxon>
    </lineage>
</organism>
<gene>
    <name evidence="2" type="ORF">FK256_01550</name>
</gene>
<feature type="region of interest" description="Disordered" evidence="1">
    <location>
        <begin position="1"/>
        <end position="22"/>
    </location>
</feature>
<proteinExistence type="predicted"/>
<evidence type="ECO:0000313" key="2">
    <source>
        <dbReference type="EMBL" id="TQD44595.1"/>
    </source>
</evidence>
<dbReference type="AlphaFoldDB" id="A0A508AC15"/>
<dbReference type="EMBL" id="VICB01000003">
    <property type="protein sequence ID" value="TQD44595.1"/>
    <property type="molecule type" value="Genomic_DNA"/>
</dbReference>
<accession>A0A508AC15</accession>
<sequence length="103" mass="11100">MRAPHGPWNGRRRGGGRPSGLGTAFSVRNVLLPQTTEAVLQLSAGKRSPRGKSTSPIRAGAARPRLVCWSLFRAGQRGTTARPGLQDWNKTYSSTIIRSPGAY</sequence>